<keyword evidence="3" id="KW-1185">Reference proteome</keyword>
<proteinExistence type="predicted"/>
<dbReference type="EMBL" id="FMSP01000002">
    <property type="protein sequence ID" value="SCV67521.1"/>
    <property type="molecule type" value="Genomic_DNA"/>
</dbReference>
<dbReference type="OrthoDB" id="10380746at2759"/>
<feature type="compositionally biased region" description="Low complexity" evidence="1">
    <location>
        <begin position="1"/>
        <end position="26"/>
    </location>
</feature>
<sequence>MLDSSSRLSGSPGSPDSSGSPLDSLPQTLDSALPGQESSSDDQNSEPNINGDSEPQRRSSLGESDDALRQYRVGLHHYTRAQFTDFKKELETRSSSSRSSPVGGRKSPK</sequence>
<feature type="compositionally biased region" description="Polar residues" evidence="1">
    <location>
        <begin position="45"/>
        <end position="62"/>
    </location>
</feature>
<accession>A0A238F674</accession>
<gene>
    <name evidence="2" type="ORF">BQ2448_5132</name>
</gene>
<evidence type="ECO:0000256" key="1">
    <source>
        <dbReference type="SAM" id="MobiDB-lite"/>
    </source>
</evidence>
<protein>
    <submittedName>
        <fullName evidence="2">BQ2448_5132 protein</fullName>
    </submittedName>
</protein>
<reference evidence="3" key="1">
    <citation type="submission" date="2016-09" db="EMBL/GenBank/DDBJ databases">
        <authorList>
            <person name="Jeantristanb JTB J.-T."/>
            <person name="Ricardo R."/>
        </authorList>
    </citation>
    <scope>NUCLEOTIDE SEQUENCE [LARGE SCALE GENOMIC DNA]</scope>
</reference>
<name>A0A238F674_9BASI</name>
<organism evidence="2 3">
    <name type="scientific">Microbotryum intermedium</name>
    <dbReference type="NCBI Taxonomy" id="269621"/>
    <lineage>
        <taxon>Eukaryota</taxon>
        <taxon>Fungi</taxon>
        <taxon>Dikarya</taxon>
        <taxon>Basidiomycota</taxon>
        <taxon>Pucciniomycotina</taxon>
        <taxon>Microbotryomycetes</taxon>
        <taxon>Microbotryales</taxon>
        <taxon>Microbotryaceae</taxon>
        <taxon>Microbotryum</taxon>
    </lineage>
</organism>
<evidence type="ECO:0000313" key="2">
    <source>
        <dbReference type="EMBL" id="SCV67521.1"/>
    </source>
</evidence>
<dbReference type="AlphaFoldDB" id="A0A238F674"/>
<dbReference type="Proteomes" id="UP000198372">
    <property type="component" value="Unassembled WGS sequence"/>
</dbReference>
<feature type="region of interest" description="Disordered" evidence="1">
    <location>
        <begin position="1"/>
        <end position="109"/>
    </location>
</feature>
<evidence type="ECO:0000313" key="3">
    <source>
        <dbReference type="Proteomes" id="UP000198372"/>
    </source>
</evidence>